<dbReference type="RefSeq" id="WP_087244299.1">
    <property type="nucleotide sequence ID" value="NZ_JAUDCK010000006.1"/>
</dbReference>
<dbReference type="Gene3D" id="1.10.1740.10">
    <property type="match status" value="1"/>
</dbReference>
<dbReference type="SUPFAM" id="SSF46894">
    <property type="entry name" value="C-terminal effector domain of the bipartite response regulators"/>
    <property type="match status" value="1"/>
</dbReference>
<feature type="domain" description="RNA polymerase sigma-70 region 2" evidence="4">
    <location>
        <begin position="25"/>
        <end position="94"/>
    </location>
</feature>
<dbReference type="InterPro" id="IPR014284">
    <property type="entry name" value="RNA_pol_sigma-70_dom"/>
</dbReference>
<comment type="caution">
    <text evidence="5">The sequence shown here is derived from an EMBL/GenBank/DDBJ whole genome shotgun (WGS) entry which is preliminary data.</text>
</comment>
<organism evidence="5 6">
    <name type="scientific">Massilimicrobiota timonensis</name>
    <dbReference type="NCBI Taxonomy" id="1776392"/>
    <lineage>
        <taxon>Bacteria</taxon>
        <taxon>Bacillati</taxon>
        <taxon>Bacillota</taxon>
        <taxon>Erysipelotrichia</taxon>
        <taxon>Erysipelotrichales</taxon>
        <taxon>Erysipelotrichaceae</taxon>
        <taxon>Massilimicrobiota</taxon>
    </lineage>
</organism>
<evidence type="ECO:0000259" key="4">
    <source>
        <dbReference type="Pfam" id="PF04542"/>
    </source>
</evidence>
<reference evidence="5 6" key="2">
    <citation type="submission" date="2023-06" db="EMBL/GenBank/DDBJ databases">
        <authorList>
            <person name="Zeman M."/>
            <person name="Kubasova T."/>
            <person name="Jahodarova E."/>
            <person name="Nykrynova M."/>
            <person name="Rychlik I."/>
        </authorList>
    </citation>
    <scope>NUCLEOTIDE SEQUENCE [LARGE SCALE GENOMIC DNA]</scope>
    <source>
        <strain evidence="5 6">ET341</strain>
    </source>
</reference>
<evidence type="ECO:0000313" key="5">
    <source>
        <dbReference type="EMBL" id="MDM8195250.1"/>
    </source>
</evidence>
<dbReference type="NCBIfam" id="TIGR02937">
    <property type="entry name" value="sigma70-ECF"/>
    <property type="match status" value="1"/>
</dbReference>
<reference evidence="6" key="1">
    <citation type="submission" date="2023-06" db="EMBL/GenBank/DDBJ databases">
        <title>Identification and characterization of horizontal gene transfer across gut microbiota members of farm animals based on homology search.</title>
        <authorList>
            <person name="Zeman M."/>
            <person name="Kubasova T."/>
            <person name="Jahodarova E."/>
            <person name="Nykrynova M."/>
            <person name="Rychlik I."/>
        </authorList>
    </citation>
    <scope>NUCLEOTIDE SEQUENCE [LARGE SCALE GENOMIC DNA]</scope>
    <source>
        <strain evidence="6">ET341</strain>
    </source>
</reference>
<sequence length="204" mass="24219">MQGYNYDDELVYLMRCGSEEAQDILYKRYYRRVSKWVLAFTKYFINGYEYEDFIQMAMMGFHDILDSYRDDQKASLSTFMKIAITKRILSLMRVNKDVCYRAGMTILSLDSYTSEDEDTRYIDLVADIHERYQPEVHLIVKETATYYALQIDAKTSQREKMVMNYKKAGYDEVEIAKKLHISVKSVYNAVYRYSKKIVAIDELK</sequence>
<evidence type="ECO:0000256" key="1">
    <source>
        <dbReference type="ARBA" id="ARBA00007788"/>
    </source>
</evidence>
<dbReference type="EMBL" id="JAUDCK010000006">
    <property type="protein sequence ID" value="MDM8195250.1"/>
    <property type="molecule type" value="Genomic_DNA"/>
</dbReference>
<evidence type="ECO:0000256" key="3">
    <source>
        <dbReference type="ARBA" id="ARBA00024701"/>
    </source>
</evidence>
<protein>
    <recommendedName>
        <fullName evidence="2">RNA polymerase sigma factor SigS</fullName>
    </recommendedName>
</protein>
<dbReference type="InterPro" id="IPR016032">
    <property type="entry name" value="Sig_transdc_resp-reg_C-effctor"/>
</dbReference>
<proteinExistence type="inferred from homology"/>
<comment type="similarity">
    <text evidence="1">Belongs to the sigma-70 factor family.</text>
</comment>
<dbReference type="Pfam" id="PF04542">
    <property type="entry name" value="Sigma70_r2"/>
    <property type="match status" value="1"/>
</dbReference>
<accession>A0ABT7UGH7</accession>
<dbReference type="InterPro" id="IPR013325">
    <property type="entry name" value="RNA_pol_sigma_r2"/>
</dbReference>
<dbReference type="SUPFAM" id="SSF88946">
    <property type="entry name" value="Sigma2 domain of RNA polymerase sigma factors"/>
    <property type="match status" value="1"/>
</dbReference>
<gene>
    <name evidence="5" type="ORF">QUV98_02830</name>
</gene>
<comment type="function">
    <text evidence="3">Sigma factors are initiation factors that promote the attachment of RNA polymerase to specific initiation sites and are then released. Sigma-S contributes to the protection against external stress, thus playing a role in cellular fitness and survival.</text>
</comment>
<dbReference type="InterPro" id="IPR007627">
    <property type="entry name" value="RNA_pol_sigma70_r2"/>
</dbReference>
<evidence type="ECO:0000313" key="6">
    <source>
        <dbReference type="Proteomes" id="UP001529275"/>
    </source>
</evidence>
<evidence type="ECO:0000256" key="2">
    <source>
        <dbReference type="ARBA" id="ARBA00021245"/>
    </source>
</evidence>
<name>A0ABT7UGH7_9FIRM</name>
<dbReference type="Proteomes" id="UP001529275">
    <property type="component" value="Unassembled WGS sequence"/>
</dbReference>
<keyword evidence="6" id="KW-1185">Reference proteome</keyword>